<proteinExistence type="inferred from homology"/>
<feature type="domain" description="Ribosome recycling factor" evidence="3">
    <location>
        <begin position="18"/>
        <end position="176"/>
    </location>
</feature>
<dbReference type="EMBL" id="PFAH01000009">
    <property type="protein sequence ID" value="PIR97798.1"/>
    <property type="molecule type" value="Genomic_DNA"/>
</dbReference>
<dbReference type="GO" id="GO:0006412">
    <property type="term" value="P:translation"/>
    <property type="evidence" value="ECO:0007669"/>
    <property type="project" value="UniProtKB-KW"/>
</dbReference>
<evidence type="ECO:0000259" key="3">
    <source>
        <dbReference type="Pfam" id="PF01765"/>
    </source>
</evidence>
<dbReference type="InterPro" id="IPR002661">
    <property type="entry name" value="Ribosome_recyc_fac"/>
</dbReference>
<comment type="caution">
    <text evidence="4">The sequence shown here is derived from an EMBL/GenBank/DDBJ whole genome shotgun (WGS) entry which is preliminary data.</text>
</comment>
<name>A0A2H0VFC6_9BACT</name>
<dbReference type="GO" id="GO:0043023">
    <property type="term" value="F:ribosomal large subunit binding"/>
    <property type="evidence" value="ECO:0007669"/>
    <property type="project" value="TreeGrafter"/>
</dbReference>
<reference evidence="5" key="1">
    <citation type="submission" date="2017-09" db="EMBL/GenBank/DDBJ databases">
        <title>Depth-based differentiation of microbial function through sediment-hosted aquifers and enrichment of novel symbionts in the deep terrestrial subsurface.</title>
        <authorList>
            <person name="Probst A.J."/>
            <person name="Ladd B."/>
            <person name="Jarett J.K."/>
            <person name="Geller-Mcgrath D.E."/>
            <person name="Sieber C.M.K."/>
            <person name="Emerson J.B."/>
            <person name="Anantharaman K."/>
            <person name="Thomas B.C."/>
            <person name="Malmstrom R."/>
            <person name="Stieglmeier M."/>
            <person name="Klingl A."/>
            <person name="Woyke T."/>
            <person name="Ryan C.M."/>
            <person name="Banfield J.F."/>
        </authorList>
    </citation>
    <scope>NUCLEOTIDE SEQUENCE [LARGE SCALE GENOMIC DNA]</scope>
</reference>
<keyword evidence="2" id="KW-0648">Protein biosynthesis</keyword>
<dbReference type="Pfam" id="PF01765">
    <property type="entry name" value="RRF"/>
    <property type="match status" value="1"/>
</dbReference>
<dbReference type="Gene3D" id="1.10.132.20">
    <property type="entry name" value="Ribosome-recycling factor"/>
    <property type="match status" value="1"/>
</dbReference>
<gene>
    <name evidence="4" type="ORF">COT89_02710</name>
</gene>
<dbReference type="PANTHER" id="PTHR20982">
    <property type="entry name" value="RIBOSOME RECYCLING FACTOR"/>
    <property type="match status" value="1"/>
</dbReference>
<protein>
    <submittedName>
        <fullName evidence="4">Ribosome recycling factor</fullName>
    </submittedName>
</protein>
<evidence type="ECO:0000313" key="4">
    <source>
        <dbReference type="EMBL" id="PIR97798.1"/>
    </source>
</evidence>
<sequence>MEYLKETKTKFDRILEVLKEEFNNIRTNRPSPKLIEDIKVNYMEQQIPIKQLGTINVEPPRDLIINMWDQNVISLTVNAIEGAGLGVNVSSQGKTIRVTLPVLTEERKKELIKLVKSTSEGSKIKMRLEREDAVKKGKGLKDEDERFRAKEKLQELVDEFNKRVDELVDKKTTDILE</sequence>
<evidence type="ECO:0000313" key="5">
    <source>
        <dbReference type="Proteomes" id="UP000231466"/>
    </source>
</evidence>
<dbReference type="AlphaFoldDB" id="A0A2H0VFC6"/>
<dbReference type="SUPFAM" id="SSF55194">
    <property type="entry name" value="Ribosome recycling factor, RRF"/>
    <property type="match status" value="1"/>
</dbReference>
<dbReference type="InterPro" id="IPR036191">
    <property type="entry name" value="RRF_sf"/>
</dbReference>
<evidence type="ECO:0000256" key="2">
    <source>
        <dbReference type="ARBA" id="ARBA00022917"/>
    </source>
</evidence>
<comment type="similarity">
    <text evidence="1">Belongs to the RRF family.</text>
</comment>
<dbReference type="Proteomes" id="UP000231466">
    <property type="component" value="Unassembled WGS sequence"/>
</dbReference>
<dbReference type="Gene3D" id="3.30.1360.40">
    <property type="match status" value="1"/>
</dbReference>
<dbReference type="FunFam" id="3.30.1360.40:FF:000001">
    <property type="entry name" value="Ribosome-recycling factor"/>
    <property type="match status" value="1"/>
</dbReference>
<dbReference type="PANTHER" id="PTHR20982:SF3">
    <property type="entry name" value="MITOCHONDRIAL RIBOSOME RECYCLING FACTOR PSEUDO 1"/>
    <property type="match status" value="1"/>
</dbReference>
<evidence type="ECO:0000256" key="1">
    <source>
        <dbReference type="ARBA" id="ARBA00005912"/>
    </source>
</evidence>
<dbReference type="InterPro" id="IPR023584">
    <property type="entry name" value="Ribosome_recyc_fac_dom"/>
</dbReference>
<organism evidence="4 5">
    <name type="scientific">Candidatus Colwellbacteria bacterium CG10_big_fil_rev_8_21_14_0_10_42_22</name>
    <dbReference type="NCBI Taxonomy" id="1974540"/>
    <lineage>
        <taxon>Bacteria</taxon>
        <taxon>Candidatus Colwelliibacteriota</taxon>
    </lineage>
</organism>
<accession>A0A2H0VFC6</accession>